<organism evidence="2 3">
    <name type="scientific">Beutenbergia cavernae (strain ATCC BAA-8 / DSM 12333 / CCUG 43141 / JCM 11478 / NBRC 16432 / NCIMB 13614 / HKI 0122)</name>
    <dbReference type="NCBI Taxonomy" id="471853"/>
    <lineage>
        <taxon>Bacteria</taxon>
        <taxon>Bacillati</taxon>
        <taxon>Actinomycetota</taxon>
        <taxon>Actinomycetes</taxon>
        <taxon>Micrococcales</taxon>
        <taxon>Beutenbergiaceae</taxon>
        <taxon>Beutenbergia</taxon>
    </lineage>
</organism>
<gene>
    <name evidence="2" type="ordered locus">Bcav_2521</name>
</gene>
<proteinExistence type="predicted"/>
<evidence type="ECO:0000259" key="1">
    <source>
        <dbReference type="SMART" id="SM00943"/>
    </source>
</evidence>
<reference evidence="2 3" key="1">
    <citation type="journal article" date="2009" name="Stand. Genomic Sci.">
        <title>Complete genome sequence of Beutenbergia cavernae type strain (HKI 0122).</title>
        <authorList>
            <person name="Land M."/>
            <person name="Pukall R."/>
            <person name="Abt B."/>
            <person name="Goker M."/>
            <person name="Rohde M."/>
            <person name="Glavina Del Rio T."/>
            <person name="Tice H."/>
            <person name="Copeland A."/>
            <person name="Cheng J.F."/>
            <person name="Lucas S."/>
            <person name="Chen F."/>
            <person name="Nolan M."/>
            <person name="Bruce D."/>
            <person name="Goodwin L."/>
            <person name="Pitluck S."/>
            <person name="Ivanova N."/>
            <person name="Mavromatis K."/>
            <person name="Ovchinnikova G."/>
            <person name="Pati A."/>
            <person name="Chen A."/>
            <person name="Palaniappan K."/>
            <person name="Hauser L."/>
            <person name="Chang Y.J."/>
            <person name="Jefferies C.C."/>
            <person name="Saunders E."/>
            <person name="Brettin T."/>
            <person name="Detter J.C."/>
            <person name="Han C."/>
            <person name="Chain P."/>
            <person name="Bristow J."/>
            <person name="Eisen J.A."/>
            <person name="Markowitz V."/>
            <person name="Hugenholtz P."/>
            <person name="Kyrpides N.C."/>
            <person name="Klenk H.P."/>
            <person name="Lapidus A."/>
        </authorList>
    </citation>
    <scope>NUCLEOTIDE SEQUENCE [LARGE SCALE GENOMIC DNA]</scope>
    <source>
        <strain evidence="3">ATCC BAA-8 / DSM 12333 / NBRC 16432</strain>
    </source>
</reference>
<dbReference type="STRING" id="471853.Bcav_2521"/>
<dbReference type="CDD" id="cd04859">
    <property type="entry name" value="Prim_Pol"/>
    <property type="match status" value="1"/>
</dbReference>
<dbReference type="AlphaFoldDB" id="C5BWV3"/>
<protein>
    <submittedName>
        <fullName evidence="2">Bifunctional DNA primase/polymerase</fullName>
    </submittedName>
</protein>
<name>C5BWV3_BEUC1</name>
<evidence type="ECO:0000313" key="2">
    <source>
        <dbReference type="EMBL" id="ACQ80769.1"/>
    </source>
</evidence>
<keyword evidence="3" id="KW-1185">Reference proteome</keyword>
<dbReference type="eggNOG" id="COG3598">
    <property type="taxonomic scope" value="Bacteria"/>
</dbReference>
<sequence>MNGRPEVSDRPLNEVRSSILPDDTDNAKALATVPADVERAWSRYLDRGWHPVALYGVADGACTCRDGGACADGGKHPVLSLGGSSYADVDPLTYVEAIERAVGRTTVLNVGLATGRASGFWVLDIDPAKGGAASIKALEAEHGALAPTRRVRTGSGGWHLYYAMPLDGSDVRNSQGLVAPGIDVRGTGGYVVAPPSVSTKGAYSDA</sequence>
<dbReference type="SMART" id="SM00943">
    <property type="entry name" value="Prim-Pol"/>
    <property type="match status" value="1"/>
</dbReference>
<evidence type="ECO:0000313" key="3">
    <source>
        <dbReference type="Proteomes" id="UP000007962"/>
    </source>
</evidence>
<dbReference type="KEGG" id="bcv:Bcav_2521"/>
<feature type="domain" description="DNA primase/polymerase bifunctional N-terminal" evidence="1">
    <location>
        <begin position="41"/>
        <end position="206"/>
    </location>
</feature>
<dbReference type="EMBL" id="CP001618">
    <property type="protein sequence ID" value="ACQ80769.1"/>
    <property type="molecule type" value="Genomic_DNA"/>
</dbReference>
<dbReference type="HOGENOM" id="CLU_1329791_0_0_11"/>
<dbReference type="InterPro" id="IPR015330">
    <property type="entry name" value="DNA_primase/pol_bifunc_N"/>
</dbReference>
<dbReference type="SUPFAM" id="SSF56747">
    <property type="entry name" value="Prim-pol domain"/>
    <property type="match status" value="1"/>
</dbReference>
<dbReference type="OrthoDB" id="3218228at2"/>
<accession>C5BWV3</accession>
<dbReference type="Proteomes" id="UP000007962">
    <property type="component" value="Chromosome"/>
</dbReference>
<dbReference type="Pfam" id="PF09250">
    <property type="entry name" value="Prim-Pol"/>
    <property type="match status" value="1"/>
</dbReference>